<name>A0A5C5VZB7_9BACT</name>
<dbReference type="PANTHER" id="PTHR43289">
    <property type="entry name" value="MITOGEN-ACTIVATED PROTEIN KINASE KINASE KINASE 20-RELATED"/>
    <property type="match status" value="1"/>
</dbReference>
<feature type="domain" description="Guanylate cyclase" evidence="9">
    <location>
        <begin position="6"/>
        <end position="132"/>
    </location>
</feature>
<dbReference type="InterPro" id="IPR000719">
    <property type="entry name" value="Prot_kinase_dom"/>
</dbReference>
<evidence type="ECO:0000259" key="9">
    <source>
        <dbReference type="PROSITE" id="PS50125"/>
    </source>
</evidence>
<comment type="subcellular location">
    <subcellularLocation>
        <location evidence="1">Membrane</location>
        <topology evidence="1">Single-pass membrane protein</topology>
    </subcellularLocation>
</comment>
<dbReference type="InterPro" id="IPR017441">
    <property type="entry name" value="Protein_kinase_ATP_BS"/>
</dbReference>
<dbReference type="GO" id="GO:0009190">
    <property type="term" value="P:cyclic nucleotide biosynthetic process"/>
    <property type="evidence" value="ECO:0007669"/>
    <property type="project" value="InterPro"/>
</dbReference>
<organism evidence="10 11">
    <name type="scientific">Botrimarina hoheduenensis</name>
    <dbReference type="NCBI Taxonomy" id="2528000"/>
    <lineage>
        <taxon>Bacteria</taxon>
        <taxon>Pseudomonadati</taxon>
        <taxon>Planctomycetota</taxon>
        <taxon>Planctomycetia</taxon>
        <taxon>Pirellulales</taxon>
        <taxon>Lacipirellulaceae</taxon>
        <taxon>Botrimarina</taxon>
    </lineage>
</organism>
<feature type="binding site" evidence="6">
    <location>
        <position position="264"/>
    </location>
    <ligand>
        <name>ATP</name>
        <dbReference type="ChEBI" id="CHEBI:30616"/>
    </ligand>
</feature>
<keyword evidence="4 10" id="KW-0418">Kinase</keyword>
<dbReference type="AlphaFoldDB" id="A0A5C5VZB7"/>
<evidence type="ECO:0000256" key="3">
    <source>
        <dbReference type="ARBA" id="ARBA00022741"/>
    </source>
</evidence>
<comment type="caution">
    <text evidence="10">The sequence shown here is derived from an EMBL/GenBank/DDBJ whole genome shotgun (WGS) entry which is preliminary data.</text>
</comment>
<protein>
    <submittedName>
        <fullName evidence="10">Serine/threonine-protein kinase PknB</fullName>
        <ecNumber evidence="10">2.7.11.1</ecNumber>
    </submittedName>
</protein>
<dbReference type="CDD" id="cd07302">
    <property type="entry name" value="CHD"/>
    <property type="match status" value="1"/>
</dbReference>
<dbReference type="GO" id="GO:0016020">
    <property type="term" value="C:membrane"/>
    <property type="evidence" value="ECO:0007669"/>
    <property type="project" value="UniProtKB-SubCell"/>
</dbReference>
<dbReference type="InterPro" id="IPR001054">
    <property type="entry name" value="A/G_cyclase"/>
</dbReference>
<feature type="transmembrane region" description="Helical" evidence="7">
    <location>
        <begin position="569"/>
        <end position="592"/>
    </location>
</feature>
<evidence type="ECO:0000256" key="2">
    <source>
        <dbReference type="ARBA" id="ARBA00022679"/>
    </source>
</evidence>
<evidence type="ECO:0000256" key="5">
    <source>
        <dbReference type="ARBA" id="ARBA00022840"/>
    </source>
</evidence>
<keyword evidence="3 6" id="KW-0547">Nucleotide-binding</keyword>
<sequence>MADFATFVFTDLVGSVDLKTRVPGDTAAQRDEAYVRLVLTPHRERIEAGLADAGGRVVSTAGDGHFLAFTDTAKAALWALSVQALHQTTPIEIGRAAQVRVRIGLHAGVPQRDPNDETNYIGRAVDYASRLADQASADQVLASRSVASLLEDAGLSDVRLHSHGRRSLRGIGEVELFEVLGKGGQPRSPRADAAPPDQRQWTVLPATMGLTDYHRGSTSGLSATTLPPQKRLGNYELGELIGAGGMGNVYKAKHTQFGRTRAIKLIKPELMGSGAGESAVRRFYQEVRATGALEHPNLVVAIDSSAPDDEQHYLVMEYIDGVGVDRLLAQHGRLDPGAACEIARQAALGLEHLASQGLVHRDVKPSNLMVTLRDDPTASTGTQAAKPPKTAVVKLMDLGLALLAGNDRERVTRIDHGGMGTGYYMSPEQWRTTSVDIRADIYSLGCTLYHLLTGEPPFAQSDLRAQKAHERESLVPASRSCDAPPELDALLRQMMAKSPEDRPQRPLEIAAALEPLADRGALARLVRISGSPEGSSAVSGDTRAPAQAALDTRRLTPRGSTLSKAAERAWWLAPTVVAIVTALLALNLAWWFSDLKGRMASMKSRMLTQHEDMLLKESRSAARLLGKEINERFVELEDLSKSDELRGWLRAINAAPQDESLWKAPQDWLSLQESEAKFETNSWFIQNRNGVQIARAPRGDTTGGNYGYRDYFHGKGYDFDPQQADYTLPEPITTATLSAVYRSDNSGKLKVAFSLPIFNGRQSSDAREVIGVLAMSVELGDFTLTKKEAQQTSDFDKVEILLVDSRADTVDAGGPGKAQRGLVLHHPRIGTAASPRRLDQQLLATMLEQKAPGGNRLIDEGYIEPFDNTANYWGAFAPVLRVVRDDPIDTQWIVIAQEPKPELDAELAE</sequence>
<proteinExistence type="predicted"/>
<evidence type="ECO:0000313" key="10">
    <source>
        <dbReference type="EMBL" id="TWT43437.1"/>
    </source>
</evidence>
<keyword evidence="7" id="KW-0472">Membrane</keyword>
<evidence type="ECO:0000256" key="6">
    <source>
        <dbReference type="PROSITE-ProRule" id="PRU10141"/>
    </source>
</evidence>
<feature type="domain" description="Protein kinase" evidence="8">
    <location>
        <begin position="235"/>
        <end position="517"/>
    </location>
</feature>
<dbReference type="Gene3D" id="1.10.510.10">
    <property type="entry name" value="Transferase(Phosphotransferase) domain 1"/>
    <property type="match status" value="1"/>
</dbReference>
<keyword evidence="2 10" id="KW-0808">Transferase</keyword>
<dbReference type="CDD" id="cd14014">
    <property type="entry name" value="STKc_PknB_like"/>
    <property type="match status" value="1"/>
</dbReference>
<dbReference type="Gene3D" id="3.30.70.1230">
    <property type="entry name" value="Nucleotide cyclase"/>
    <property type="match status" value="1"/>
</dbReference>
<evidence type="ECO:0000259" key="8">
    <source>
        <dbReference type="PROSITE" id="PS50011"/>
    </source>
</evidence>
<reference evidence="10 11" key="1">
    <citation type="submission" date="2019-02" db="EMBL/GenBank/DDBJ databases">
        <title>Deep-cultivation of Planctomycetes and their phenomic and genomic characterization uncovers novel biology.</title>
        <authorList>
            <person name="Wiegand S."/>
            <person name="Jogler M."/>
            <person name="Boedeker C."/>
            <person name="Pinto D."/>
            <person name="Vollmers J."/>
            <person name="Rivas-Marin E."/>
            <person name="Kohn T."/>
            <person name="Peeters S.H."/>
            <person name="Heuer A."/>
            <person name="Rast P."/>
            <person name="Oberbeckmann S."/>
            <person name="Bunk B."/>
            <person name="Jeske O."/>
            <person name="Meyerdierks A."/>
            <person name="Storesund J.E."/>
            <person name="Kallscheuer N."/>
            <person name="Luecker S."/>
            <person name="Lage O.M."/>
            <person name="Pohl T."/>
            <person name="Merkel B.J."/>
            <person name="Hornburger P."/>
            <person name="Mueller R.-W."/>
            <person name="Bruemmer F."/>
            <person name="Labrenz M."/>
            <person name="Spormann A.M."/>
            <person name="Op Den Camp H."/>
            <person name="Overmann J."/>
            <person name="Amann R."/>
            <person name="Jetten M.S.M."/>
            <person name="Mascher T."/>
            <person name="Medema M.H."/>
            <person name="Devos D.P."/>
            <person name="Kaster A.-K."/>
            <person name="Ovreas L."/>
            <person name="Rohde M."/>
            <person name="Galperin M.Y."/>
            <person name="Jogler C."/>
        </authorList>
    </citation>
    <scope>NUCLEOTIDE SEQUENCE [LARGE SCALE GENOMIC DNA]</scope>
    <source>
        <strain evidence="10 11">Pla111</strain>
    </source>
</reference>
<dbReference type="RefSeq" id="WP_146574543.1">
    <property type="nucleotide sequence ID" value="NZ_SJPH01000004.1"/>
</dbReference>
<dbReference type="OrthoDB" id="6111975at2"/>
<keyword evidence="7" id="KW-1133">Transmembrane helix</keyword>
<dbReference type="Pfam" id="PF00211">
    <property type="entry name" value="Guanylate_cyc"/>
    <property type="match status" value="1"/>
</dbReference>
<dbReference type="EMBL" id="SJPH01000004">
    <property type="protein sequence ID" value="TWT43437.1"/>
    <property type="molecule type" value="Genomic_DNA"/>
</dbReference>
<dbReference type="GO" id="GO:0004016">
    <property type="term" value="F:adenylate cyclase activity"/>
    <property type="evidence" value="ECO:0007669"/>
    <property type="project" value="UniProtKB-ARBA"/>
</dbReference>
<dbReference type="SUPFAM" id="SSF56112">
    <property type="entry name" value="Protein kinase-like (PK-like)"/>
    <property type="match status" value="1"/>
</dbReference>
<keyword evidence="11" id="KW-1185">Reference proteome</keyword>
<evidence type="ECO:0000256" key="4">
    <source>
        <dbReference type="ARBA" id="ARBA00022777"/>
    </source>
</evidence>
<keyword evidence="5 6" id="KW-0067">ATP-binding</keyword>
<dbReference type="EC" id="2.7.11.1" evidence="10"/>
<dbReference type="PROSITE" id="PS00107">
    <property type="entry name" value="PROTEIN_KINASE_ATP"/>
    <property type="match status" value="1"/>
</dbReference>
<dbReference type="GO" id="GO:0004674">
    <property type="term" value="F:protein serine/threonine kinase activity"/>
    <property type="evidence" value="ECO:0007669"/>
    <property type="project" value="UniProtKB-EC"/>
</dbReference>
<accession>A0A5C5VZB7</accession>
<evidence type="ECO:0000256" key="1">
    <source>
        <dbReference type="ARBA" id="ARBA00004167"/>
    </source>
</evidence>
<keyword evidence="7" id="KW-0812">Transmembrane</keyword>
<dbReference type="SUPFAM" id="SSF55073">
    <property type="entry name" value="Nucleotide cyclase"/>
    <property type="match status" value="1"/>
</dbReference>
<dbReference type="SMART" id="SM00220">
    <property type="entry name" value="S_TKc"/>
    <property type="match status" value="1"/>
</dbReference>
<dbReference type="GO" id="GO:0035556">
    <property type="term" value="P:intracellular signal transduction"/>
    <property type="evidence" value="ECO:0007669"/>
    <property type="project" value="InterPro"/>
</dbReference>
<dbReference type="Gene3D" id="3.30.200.20">
    <property type="entry name" value="Phosphorylase Kinase, domain 1"/>
    <property type="match status" value="1"/>
</dbReference>
<dbReference type="PROSITE" id="PS00108">
    <property type="entry name" value="PROTEIN_KINASE_ST"/>
    <property type="match status" value="1"/>
</dbReference>
<dbReference type="InterPro" id="IPR029787">
    <property type="entry name" value="Nucleotide_cyclase"/>
</dbReference>
<dbReference type="PANTHER" id="PTHR43289:SF6">
    <property type="entry name" value="SERINE_THREONINE-PROTEIN KINASE NEKL-3"/>
    <property type="match status" value="1"/>
</dbReference>
<dbReference type="Proteomes" id="UP000318995">
    <property type="component" value="Unassembled WGS sequence"/>
</dbReference>
<dbReference type="InterPro" id="IPR008271">
    <property type="entry name" value="Ser/Thr_kinase_AS"/>
</dbReference>
<gene>
    <name evidence="10" type="primary">pknB_10</name>
    <name evidence="10" type="ORF">Pla111_23880</name>
</gene>
<evidence type="ECO:0000313" key="11">
    <source>
        <dbReference type="Proteomes" id="UP000318995"/>
    </source>
</evidence>
<evidence type="ECO:0000256" key="7">
    <source>
        <dbReference type="SAM" id="Phobius"/>
    </source>
</evidence>
<dbReference type="Pfam" id="PF00069">
    <property type="entry name" value="Pkinase"/>
    <property type="match status" value="1"/>
</dbReference>
<dbReference type="PROSITE" id="PS50125">
    <property type="entry name" value="GUANYLATE_CYCLASE_2"/>
    <property type="match status" value="1"/>
</dbReference>
<dbReference type="PROSITE" id="PS50011">
    <property type="entry name" value="PROTEIN_KINASE_DOM"/>
    <property type="match status" value="1"/>
</dbReference>
<dbReference type="InterPro" id="IPR011009">
    <property type="entry name" value="Kinase-like_dom_sf"/>
</dbReference>
<dbReference type="GO" id="GO:0005524">
    <property type="term" value="F:ATP binding"/>
    <property type="evidence" value="ECO:0007669"/>
    <property type="project" value="UniProtKB-UniRule"/>
</dbReference>